<dbReference type="InterPro" id="IPR002563">
    <property type="entry name" value="Flavin_Rdtase-like_dom"/>
</dbReference>
<feature type="domain" description="Flavin reductase like" evidence="1">
    <location>
        <begin position="24"/>
        <end position="158"/>
    </location>
</feature>
<name>A0ABD4T551_9CYAN</name>
<proteinExistence type="predicted"/>
<dbReference type="GO" id="GO:0016646">
    <property type="term" value="F:oxidoreductase activity, acting on the CH-NH group of donors, NAD or NADP as acceptor"/>
    <property type="evidence" value="ECO:0007669"/>
    <property type="project" value="UniProtKB-ARBA"/>
</dbReference>
<sequence>MDALPHPRLISLDLNQVIWEQVFLAAPLVIIGTRSTEGRYDLAPKHMAMPLGWGNYFGFVCTPRHQTFRNIQREGVFTVSYPSPDQVLQTSLAAGPRTGEHLKPTLEALPTIPATTVEGLFLQDAYFYLECRLDRIVEGFGEYGLIVGQIVAAHGNPDLMRGVDRDDQDLIHEFPLLVYLCPGRYARVDQSFSFPFHTGFQQ</sequence>
<reference evidence="2 3" key="1">
    <citation type="journal article" date="2015" name="Genome Announc.">
        <title>Draft Genome Sequence of Filamentous Marine Cyanobacterium Lyngbya confervoides Strain BDU141951.</title>
        <authorList>
            <person name="Chandrababunaidu M.M."/>
            <person name="Sen D."/>
            <person name="Tripathy S."/>
        </authorList>
    </citation>
    <scope>NUCLEOTIDE SEQUENCE [LARGE SCALE GENOMIC DNA]</scope>
    <source>
        <strain evidence="2 3">BDU141951</strain>
    </source>
</reference>
<dbReference type="InterPro" id="IPR012349">
    <property type="entry name" value="Split_barrel_FMN-bd"/>
</dbReference>
<evidence type="ECO:0000313" key="2">
    <source>
        <dbReference type="EMBL" id="MCM1983644.1"/>
    </source>
</evidence>
<protein>
    <submittedName>
        <fullName evidence="2">Flavin reductase family protein</fullName>
    </submittedName>
</protein>
<comment type="caution">
    <text evidence="2">The sequence shown here is derived from an EMBL/GenBank/DDBJ whole genome shotgun (WGS) entry which is preliminary data.</text>
</comment>
<organism evidence="2 3">
    <name type="scientific">Lyngbya confervoides BDU141951</name>
    <dbReference type="NCBI Taxonomy" id="1574623"/>
    <lineage>
        <taxon>Bacteria</taxon>
        <taxon>Bacillati</taxon>
        <taxon>Cyanobacteriota</taxon>
        <taxon>Cyanophyceae</taxon>
        <taxon>Oscillatoriophycideae</taxon>
        <taxon>Oscillatoriales</taxon>
        <taxon>Microcoleaceae</taxon>
        <taxon>Lyngbya</taxon>
    </lineage>
</organism>
<evidence type="ECO:0000259" key="1">
    <source>
        <dbReference type="Pfam" id="PF01613"/>
    </source>
</evidence>
<dbReference type="AlphaFoldDB" id="A0ABD4T551"/>
<dbReference type="Gene3D" id="2.30.110.10">
    <property type="entry name" value="Electron Transport, Fmn-binding Protein, Chain A"/>
    <property type="match status" value="1"/>
</dbReference>
<accession>A0ABD4T551</accession>
<dbReference type="EMBL" id="JTHE03000067">
    <property type="protein sequence ID" value="MCM1983644.1"/>
    <property type="molecule type" value="Genomic_DNA"/>
</dbReference>
<gene>
    <name evidence="2" type="ORF">QQ91_0012530</name>
</gene>
<evidence type="ECO:0000313" key="3">
    <source>
        <dbReference type="Proteomes" id="UP000031561"/>
    </source>
</evidence>
<dbReference type="Pfam" id="PF01613">
    <property type="entry name" value="Flavin_Reduct"/>
    <property type="match status" value="1"/>
</dbReference>
<dbReference type="RefSeq" id="WP_166282565.1">
    <property type="nucleotide sequence ID" value="NZ_JTHE03000067.1"/>
</dbReference>
<keyword evidence="3" id="KW-1185">Reference proteome</keyword>
<dbReference type="SUPFAM" id="SSF50475">
    <property type="entry name" value="FMN-binding split barrel"/>
    <property type="match status" value="1"/>
</dbReference>
<dbReference type="Proteomes" id="UP000031561">
    <property type="component" value="Unassembled WGS sequence"/>
</dbReference>